<evidence type="ECO:0000313" key="3">
    <source>
        <dbReference type="Proteomes" id="UP000326344"/>
    </source>
</evidence>
<protein>
    <submittedName>
        <fullName evidence="2">Uncharacterized protein</fullName>
    </submittedName>
</protein>
<reference evidence="2 3" key="1">
    <citation type="submission" date="2019-09" db="EMBL/GenBank/DDBJ databases">
        <title>Genome Sequence of Larkinella sp MA1.</title>
        <authorList>
            <person name="Srinivasan S."/>
        </authorList>
    </citation>
    <scope>NUCLEOTIDE SEQUENCE [LARGE SCALE GENOMIC DNA]</scope>
    <source>
        <strain evidence="2 3">MA1</strain>
    </source>
</reference>
<name>A0A5N1J3J1_9BACT</name>
<sequence length="72" mass="8438">MTERIQQGQFMARVIIGQIRERATSFRRPVRVSVNNNLSVRKPVGMRKKHTVEHDQRLDGEEKSSQRPTYDS</sequence>
<feature type="compositionally biased region" description="Basic and acidic residues" evidence="1">
    <location>
        <begin position="52"/>
        <end position="65"/>
    </location>
</feature>
<evidence type="ECO:0000313" key="2">
    <source>
        <dbReference type="EMBL" id="KAA9341102.1"/>
    </source>
</evidence>
<comment type="caution">
    <text evidence="2">The sequence shown here is derived from an EMBL/GenBank/DDBJ whole genome shotgun (WGS) entry which is preliminary data.</text>
</comment>
<organism evidence="2 3">
    <name type="scientific">Larkinella humicola</name>
    <dbReference type="NCBI Taxonomy" id="2607654"/>
    <lineage>
        <taxon>Bacteria</taxon>
        <taxon>Pseudomonadati</taxon>
        <taxon>Bacteroidota</taxon>
        <taxon>Cytophagia</taxon>
        <taxon>Cytophagales</taxon>
        <taxon>Spirosomataceae</taxon>
        <taxon>Larkinella</taxon>
    </lineage>
</organism>
<dbReference type="RefSeq" id="WP_150881516.1">
    <property type="nucleotide sequence ID" value="NZ_VTWS01000013.1"/>
</dbReference>
<keyword evidence="3" id="KW-1185">Reference proteome</keyword>
<feature type="region of interest" description="Disordered" evidence="1">
    <location>
        <begin position="42"/>
        <end position="72"/>
    </location>
</feature>
<gene>
    <name evidence="2" type="ORF">F0P93_30130</name>
</gene>
<dbReference type="Proteomes" id="UP000326344">
    <property type="component" value="Unassembled WGS sequence"/>
</dbReference>
<evidence type="ECO:0000256" key="1">
    <source>
        <dbReference type="SAM" id="MobiDB-lite"/>
    </source>
</evidence>
<accession>A0A5N1J3J1</accession>
<dbReference type="EMBL" id="VTWS01000013">
    <property type="protein sequence ID" value="KAA9341102.1"/>
    <property type="molecule type" value="Genomic_DNA"/>
</dbReference>
<proteinExistence type="predicted"/>
<dbReference type="AlphaFoldDB" id="A0A5N1J3J1"/>